<comment type="caution">
    <text evidence="1">The sequence shown here is derived from an EMBL/GenBank/DDBJ whole genome shotgun (WGS) entry which is preliminary data.</text>
</comment>
<organism evidence="1 2">
    <name type="scientific">Gossypium australe</name>
    <dbReference type="NCBI Taxonomy" id="47621"/>
    <lineage>
        <taxon>Eukaryota</taxon>
        <taxon>Viridiplantae</taxon>
        <taxon>Streptophyta</taxon>
        <taxon>Embryophyta</taxon>
        <taxon>Tracheophyta</taxon>
        <taxon>Spermatophyta</taxon>
        <taxon>Magnoliopsida</taxon>
        <taxon>eudicotyledons</taxon>
        <taxon>Gunneridae</taxon>
        <taxon>Pentapetalae</taxon>
        <taxon>rosids</taxon>
        <taxon>malvids</taxon>
        <taxon>Malvales</taxon>
        <taxon>Malvaceae</taxon>
        <taxon>Malvoideae</taxon>
        <taxon>Gossypium</taxon>
    </lineage>
</organism>
<keyword evidence="2" id="KW-1185">Reference proteome</keyword>
<protein>
    <submittedName>
        <fullName evidence="1">Uncharacterized protein</fullName>
    </submittedName>
</protein>
<dbReference type="PANTHER" id="PTHR32108:SF5">
    <property type="entry name" value="DYNACTIN SUBUNIT 1-LIKE"/>
    <property type="match status" value="1"/>
</dbReference>
<proteinExistence type="predicted"/>
<accession>A0A5B6VNV8</accession>
<dbReference type="PANTHER" id="PTHR32108">
    <property type="entry name" value="DNA-DIRECTED RNA POLYMERASE SUBUNIT ALPHA"/>
    <property type="match status" value="1"/>
</dbReference>
<dbReference type="EMBL" id="SMMG02000006">
    <property type="protein sequence ID" value="KAA3470714.1"/>
    <property type="molecule type" value="Genomic_DNA"/>
</dbReference>
<gene>
    <name evidence="1" type="ORF">EPI10_016400</name>
</gene>
<dbReference type="Proteomes" id="UP000325315">
    <property type="component" value="Unassembled WGS sequence"/>
</dbReference>
<reference evidence="2" key="1">
    <citation type="journal article" date="2019" name="Plant Biotechnol. J.">
        <title>Genome sequencing of the Australian wild diploid species Gossypium australe highlights disease resistance and delayed gland morphogenesis.</title>
        <authorList>
            <person name="Cai Y."/>
            <person name="Cai X."/>
            <person name="Wang Q."/>
            <person name="Wang P."/>
            <person name="Zhang Y."/>
            <person name="Cai C."/>
            <person name="Xu Y."/>
            <person name="Wang K."/>
            <person name="Zhou Z."/>
            <person name="Wang C."/>
            <person name="Geng S."/>
            <person name="Li B."/>
            <person name="Dong Q."/>
            <person name="Hou Y."/>
            <person name="Wang H."/>
            <person name="Ai P."/>
            <person name="Liu Z."/>
            <person name="Yi F."/>
            <person name="Sun M."/>
            <person name="An G."/>
            <person name="Cheng J."/>
            <person name="Zhang Y."/>
            <person name="Shi Q."/>
            <person name="Xie Y."/>
            <person name="Shi X."/>
            <person name="Chang Y."/>
            <person name="Huang F."/>
            <person name="Chen Y."/>
            <person name="Hong S."/>
            <person name="Mi L."/>
            <person name="Sun Q."/>
            <person name="Zhang L."/>
            <person name="Zhou B."/>
            <person name="Peng R."/>
            <person name="Zhang X."/>
            <person name="Liu F."/>
        </authorList>
    </citation>
    <scope>NUCLEOTIDE SEQUENCE [LARGE SCALE GENOMIC DNA]</scope>
    <source>
        <strain evidence="2">cv. PA1801</strain>
    </source>
</reference>
<name>A0A5B6VNV8_9ROSI</name>
<dbReference type="AlphaFoldDB" id="A0A5B6VNV8"/>
<evidence type="ECO:0000313" key="1">
    <source>
        <dbReference type="EMBL" id="KAA3470714.1"/>
    </source>
</evidence>
<dbReference type="OrthoDB" id="996821at2759"/>
<evidence type="ECO:0000313" key="2">
    <source>
        <dbReference type="Proteomes" id="UP000325315"/>
    </source>
</evidence>
<sequence length="132" mass="14593">MKVLNENYVTDIVSVNKLDHLGMGSTKALHITTCCKGYTLPRVLIDNRSALNILPLSTLNRLPVDSYHMKACHNIVRAFDGTKRKVMGRIEIPLLIGPNTYKALDSFSWGSVVVTTPKTEVGNRGLTSNSKH</sequence>